<reference evidence="2 3" key="1">
    <citation type="submission" date="2019-12" db="EMBL/GenBank/DDBJ databases">
        <title>Chromosome-level assembly of the Caenorhabditis remanei genome.</title>
        <authorList>
            <person name="Teterina A.A."/>
            <person name="Willis J.H."/>
            <person name="Phillips P.C."/>
        </authorList>
    </citation>
    <scope>NUCLEOTIDE SEQUENCE [LARGE SCALE GENOMIC DNA]</scope>
    <source>
        <strain evidence="2 3">PX506</strain>
        <tissue evidence="2">Whole organism</tissue>
    </source>
</reference>
<comment type="caution">
    <text evidence="2">The sequence shown here is derived from an EMBL/GenBank/DDBJ whole genome shotgun (WGS) entry which is preliminary data.</text>
</comment>
<dbReference type="EMBL" id="WUAV01000005">
    <property type="protein sequence ID" value="KAF1750245.1"/>
    <property type="molecule type" value="Genomic_DNA"/>
</dbReference>
<evidence type="ECO:0000313" key="2">
    <source>
        <dbReference type="EMBL" id="KAF1750245.1"/>
    </source>
</evidence>
<dbReference type="CTD" id="9819045"/>
<dbReference type="Pfam" id="PF00646">
    <property type="entry name" value="F-box"/>
    <property type="match status" value="1"/>
</dbReference>
<dbReference type="RefSeq" id="XP_003101689.2">
    <property type="nucleotide sequence ID" value="XM_003101641.2"/>
</dbReference>
<dbReference type="PANTHER" id="PTHR21503:SF8">
    <property type="entry name" value="F-BOX ASSOCIATED DOMAIN-CONTAINING PROTEIN-RELATED"/>
    <property type="match status" value="1"/>
</dbReference>
<sequence length="344" mass="40817">MTISLLKLPFIPLELILLNANLSELIHFSMISKRCHQIVKRLRIPYLTLLEMRVNRESTCVKLKSGKDILGGWHFLNYKEDEDEEMKPIDRIILGCPVKTCILDDHIYSFTFHDVKILVRAGSHYLMDLFKLEIYKAWLDADQVPFARSPYFYPFKNLRDIWIFGEKPMDPDDFKYLVENIAPSYNLSINLPFDPKFKFNSFLKNDSDYLAIGKRAHWITSKMFHSFDNVHLQLFGCRMTAVDCQLFISRWFHSNNTRFETLILKFIRVPDAYDFTEYELLPFDRERRGFAFKTRFNHYIDCTDGLDIIRSDGLLATILIGPFWIIFHVWHDRFPDLAGHTRYV</sequence>
<gene>
    <name evidence="2" type="ORF">GCK72_016792</name>
</gene>
<dbReference type="InterPro" id="IPR001810">
    <property type="entry name" value="F-box_dom"/>
</dbReference>
<evidence type="ECO:0000313" key="3">
    <source>
        <dbReference type="Proteomes" id="UP000483820"/>
    </source>
</evidence>
<protein>
    <recommendedName>
        <fullName evidence="1">F-box domain-containing protein</fullName>
    </recommendedName>
</protein>
<name>A0A6A5G6F0_CAERE</name>
<organism evidence="2 3">
    <name type="scientific">Caenorhabditis remanei</name>
    <name type="common">Caenorhabditis vulgaris</name>
    <dbReference type="NCBI Taxonomy" id="31234"/>
    <lineage>
        <taxon>Eukaryota</taxon>
        <taxon>Metazoa</taxon>
        <taxon>Ecdysozoa</taxon>
        <taxon>Nematoda</taxon>
        <taxon>Chromadorea</taxon>
        <taxon>Rhabditida</taxon>
        <taxon>Rhabditina</taxon>
        <taxon>Rhabditomorpha</taxon>
        <taxon>Rhabditoidea</taxon>
        <taxon>Rhabditidae</taxon>
        <taxon>Peloderinae</taxon>
        <taxon>Caenorhabditis</taxon>
    </lineage>
</organism>
<dbReference type="PROSITE" id="PS50181">
    <property type="entry name" value="FBOX"/>
    <property type="match status" value="1"/>
</dbReference>
<dbReference type="GeneID" id="9819045"/>
<dbReference type="Proteomes" id="UP000483820">
    <property type="component" value="Chromosome V"/>
</dbReference>
<proteinExistence type="predicted"/>
<feature type="domain" description="F-box" evidence="1">
    <location>
        <begin position="2"/>
        <end position="49"/>
    </location>
</feature>
<accession>A0A6A5G6F0</accession>
<dbReference type="KEGG" id="crq:GCK72_016792"/>
<dbReference type="AlphaFoldDB" id="A0A6A5G6F0"/>
<evidence type="ECO:0000259" key="1">
    <source>
        <dbReference type="PROSITE" id="PS50181"/>
    </source>
</evidence>
<dbReference type="PANTHER" id="PTHR21503">
    <property type="entry name" value="F-BOX-CONTAINING HYPOTHETICAL PROTEIN C.ELEGANS"/>
    <property type="match status" value="1"/>
</dbReference>